<accession>A0A3P9KVI1</accession>
<name>A0A3P9KVI1_ORYLA</name>
<organism evidence="1 2">
    <name type="scientific">Oryzias latipes</name>
    <name type="common">Japanese rice fish</name>
    <name type="synonym">Japanese killifish</name>
    <dbReference type="NCBI Taxonomy" id="8090"/>
    <lineage>
        <taxon>Eukaryota</taxon>
        <taxon>Metazoa</taxon>
        <taxon>Chordata</taxon>
        <taxon>Craniata</taxon>
        <taxon>Vertebrata</taxon>
        <taxon>Euteleostomi</taxon>
        <taxon>Actinopterygii</taxon>
        <taxon>Neopterygii</taxon>
        <taxon>Teleostei</taxon>
        <taxon>Neoteleostei</taxon>
        <taxon>Acanthomorphata</taxon>
        <taxon>Ovalentaria</taxon>
        <taxon>Atherinomorphae</taxon>
        <taxon>Beloniformes</taxon>
        <taxon>Adrianichthyidae</taxon>
        <taxon>Oryziinae</taxon>
        <taxon>Oryzias</taxon>
    </lineage>
</organism>
<evidence type="ECO:0000313" key="1">
    <source>
        <dbReference type="Ensembl" id="ENSORLP00020012485.1"/>
    </source>
</evidence>
<sequence>MNTGQHDHFPYSFTDHLTHNRGSWNKPVPITGLISFKHLISALGLKSGCFCWITVQLDGEEEDEQAIGAPRGRTKEWRDECTKINRHLHS</sequence>
<reference evidence="1 2" key="2">
    <citation type="submission" date="2017-04" db="EMBL/GenBank/DDBJ databases">
        <title>CpG methylation of centromeres and impact of large insertions on vertebrate speciation.</title>
        <authorList>
            <person name="Ichikawa K."/>
            <person name="Yoshimura J."/>
            <person name="Morishita S."/>
        </authorList>
    </citation>
    <scope>NUCLEOTIDE SEQUENCE</scope>
    <source>
        <strain evidence="1 2">HNI</strain>
    </source>
</reference>
<reference evidence="1" key="3">
    <citation type="submission" date="2025-08" db="UniProtKB">
        <authorList>
            <consortium name="Ensembl"/>
        </authorList>
    </citation>
    <scope>IDENTIFICATION</scope>
    <source>
        <strain evidence="1">HNI</strain>
    </source>
</reference>
<dbReference type="Ensembl" id="ENSORLT00020032233.1">
    <property type="protein sequence ID" value="ENSORLP00020012485.1"/>
    <property type="gene ID" value="ENSORLG00020013421.1"/>
</dbReference>
<proteinExistence type="predicted"/>
<reference evidence="1" key="4">
    <citation type="submission" date="2025-09" db="UniProtKB">
        <authorList>
            <consortium name="Ensembl"/>
        </authorList>
    </citation>
    <scope>IDENTIFICATION</scope>
    <source>
        <strain evidence="1">HNI</strain>
    </source>
</reference>
<reference key="1">
    <citation type="journal article" date="2007" name="Nature">
        <title>The medaka draft genome and insights into vertebrate genome evolution.</title>
        <authorList>
            <person name="Kasahara M."/>
            <person name="Naruse K."/>
            <person name="Sasaki S."/>
            <person name="Nakatani Y."/>
            <person name="Qu W."/>
            <person name="Ahsan B."/>
            <person name="Yamada T."/>
            <person name="Nagayasu Y."/>
            <person name="Doi K."/>
            <person name="Kasai Y."/>
            <person name="Jindo T."/>
            <person name="Kobayashi D."/>
            <person name="Shimada A."/>
            <person name="Toyoda A."/>
            <person name="Kuroki Y."/>
            <person name="Fujiyama A."/>
            <person name="Sasaki T."/>
            <person name="Shimizu A."/>
            <person name="Asakawa S."/>
            <person name="Shimizu N."/>
            <person name="Hashimoto S."/>
            <person name="Yang J."/>
            <person name="Lee Y."/>
            <person name="Matsushima K."/>
            <person name="Sugano S."/>
            <person name="Sakaizumi M."/>
            <person name="Narita T."/>
            <person name="Ohishi K."/>
            <person name="Haga S."/>
            <person name="Ohta F."/>
            <person name="Nomoto H."/>
            <person name="Nogata K."/>
            <person name="Morishita T."/>
            <person name="Endo T."/>
            <person name="Shin-I T."/>
            <person name="Takeda H."/>
            <person name="Morishita S."/>
            <person name="Kohara Y."/>
        </authorList>
    </citation>
    <scope>NUCLEOTIDE SEQUENCE [LARGE SCALE GENOMIC DNA]</scope>
    <source>
        <strain>Hd-rR</strain>
    </source>
</reference>
<protein>
    <submittedName>
        <fullName evidence="1">Uncharacterized protein</fullName>
    </submittedName>
</protein>
<dbReference type="AlphaFoldDB" id="A0A3P9KVI1"/>
<evidence type="ECO:0000313" key="2">
    <source>
        <dbReference type="Proteomes" id="UP000265180"/>
    </source>
</evidence>
<dbReference type="Proteomes" id="UP000265180">
    <property type="component" value="Chromosome 12"/>
</dbReference>